<comment type="caution">
    <text evidence="1">The sequence shown here is derived from an EMBL/GenBank/DDBJ whole genome shotgun (WGS) entry which is preliminary data.</text>
</comment>
<dbReference type="AlphaFoldDB" id="A0A5C4RVK9"/>
<dbReference type="EMBL" id="SMDR01000001">
    <property type="protein sequence ID" value="TNJ35054.1"/>
    <property type="molecule type" value="Genomic_DNA"/>
</dbReference>
<organism evidence="1 2">
    <name type="scientific">Arenimonas terrae</name>
    <dbReference type="NCBI Taxonomy" id="2546226"/>
    <lineage>
        <taxon>Bacteria</taxon>
        <taxon>Pseudomonadati</taxon>
        <taxon>Pseudomonadota</taxon>
        <taxon>Gammaproteobacteria</taxon>
        <taxon>Lysobacterales</taxon>
        <taxon>Lysobacteraceae</taxon>
        <taxon>Arenimonas</taxon>
    </lineage>
</organism>
<evidence type="ECO:0000313" key="2">
    <source>
        <dbReference type="Proteomes" id="UP000305760"/>
    </source>
</evidence>
<proteinExistence type="predicted"/>
<sequence length="372" mass="40197">MLLSTLGLAAACALLNYAVNPIFLYRDGASVLDSGTRLHFAAHARTAKPMIIATRQPATLVLGSSRAELAFDPDHALLAPGGYNAALSGGTLAEAGQLLRHALRVSPPRRVLLVVNAYGDFHLRARGGLQRVEAWPEAMPWRLWHVLRGGVLLASPQLAWRSLQAIAAPGEYRGAGRRFAPDGQRGPEWAEHGLRRFGHYGLFRATLVHLFRHPAVDGVLEGNRALLASLVAEIPAGTELLLVAEPTHAVVYAAGEDRDRVYDRTTAGLQAMADLVRPGVAAWDCTGNTPLNAEAVPAKGDKRARMHWWLDASHYSPAYGTAMLDQFSRGDRSGPCRRLGSRQEIAASRARAKPAVIRAGRTILQALGREIP</sequence>
<gene>
    <name evidence="1" type="ORF">E1B00_04565</name>
</gene>
<dbReference type="RefSeq" id="WP_139446151.1">
    <property type="nucleotide sequence ID" value="NZ_SMDR01000001.1"/>
</dbReference>
<protein>
    <submittedName>
        <fullName evidence="1">Uncharacterized protein</fullName>
    </submittedName>
</protein>
<name>A0A5C4RVK9_9GAMM</name>
<keyword evidence="2" id="KW-1185">Reference proteome</keyword>
<evidence type="ECO:0000313" key="1">
    <source>
        <dbReference type="EMBL" id="TNJ35054.1"/>
    </source>
</evidence>
<reference evidence="1 2" key="1">
    <citation type="submission" date="2019-03" db="EMBL/GenBank/DDBJ databases">
        <title>Arenimonas daejeonensis sp. nov., isolated from compost.</title>
        <authorList>
            <person name="Jeon C.O."/>
        </authorList>
    </citation>
    <scope>NUCLEOTIDE SEQUENCE [LARGE SCALE GENOMIC DNA]</scope>
    <source>
        <strain evidence="1 2">R29</strain>
    </source>
</reference>
<dbReference type="OrthoDB" id="7324894at2"/>
<dbReference type="Proteomes" id="UP000305760">
    <property type="component" value="Unassembled WGS sequence"/>
</dbReference>
<accession>A0A5C4RVK9</accession>